<evidence type="ECO:0000313" key="9">
    <source>
        <dbReference type="Proteomes" id="UP000185746"/>
    </source>
</evidence>
<dbReference type="InterPro" id="IPR019264">
    <property type="entry name" value="DUF2179"/>
</dbReference>
<evidence type="ECO:0000313" key="8">
    <source>
        <dbReference type="EMBL" id="AOV07497.1"/>
    </source>
</evidence>
<gene>
    <name evidence="8" type="ORF">BI350_08105</name>
</gene>
<evidence type="ECO:0000256" key="3">
    <source>
        <dbReference type="ARBA" id="ARBA00022692"/>
    </source>
</evidence>
<dbReference type="GO" id="GO:0005886">
    <property type="term" value="C:plasma membrane"/>
    <property type="evidence" value="ECO:0007669"/>
    <property type="project" value="UniProtKB-SubCell"/>
</dbReference>
<reference evidence="8 9" key="1">
    <citation type="submission" date="2016-09" db="EMBL/GenBank/DDBJ databases">
        <title>Complete genome sequence of the Lysinibacillus sphaericus LMG 22257, a specie of Bacillus with ureolytic activity that can effectively biodeposit calcium carbonate.</title>
        <authorList>
            <person name="Yan W."/>
        </authorList>
    </citation>
    <scope>NUCLEOTIDE SEQUENCE [LARGE SCALE GENOMIC DNA]</scope>
    <source>
        <strain evidence="8 9">LMG 22257</strain>
    </source>
</reference>
<dbReference type="AlphaFoldDB" id="A0A1D8JFK9"/>
<evidence type="ECO:0000259" key="7">
    <source>
        <dbReference type="Pfam" id="PF10035"/>
    </source>
</evidence>
<dbReference type="PANTHER" id="PTHR33545">
    <property type="entry name" value="UPF0750 MEMBRANE PROTEIN YITT-RELATED"/>
    <property type="match status" value="1"/>
</dbReference>
<feature type="transmembrane region" description="Helical" evidence="6">
    <location>
        <begin position="7"/>
        <end position="27"/>
    </location>
</feature>
<dbReference type="PIRSF" id="PIRSF006483">
    <property type="entry name" value="Membrane_protein_YitT"/>
    <property type="match status" value="1"/>
</dbReference>
<sequence>MKKRMVDFLFIIAGAFIFALAVNLFVIPNDLGEGGVTGLTIIAYYLYGWSPGLVNLVLNGILLIVGYRFLSRNTTIYTIIAVLFNSLFLHITSDWRIASDEIIVNTIFGGVFAGVGIGLIIRVGGTTAGTTILASMTNKFFGWSISYGLLFFDLIVVLSSYFIIGAEKVMLTIVMLYIGTKVMEVIIEGFSMKKAVTIISKNPDQIAQQVNVFMGRGVTVFAGHGYYTKDKKDILYIIISSREVVKLKKVVKEADQEAFIAIHDVRDVFGEGFREISKS</sequence>
<evidence type="ECO:0000256" key="6">
    <source>
        <dbReference type="SAM" id="Phobius"/>
    </source>
</evidence>
<dbReference type="Pfam" id="PF10035">
    <property type="entry name" value="DUF2179"/>
    <property type="match status" value="1"/>
</dbReference>
<proteinExistence type="predicted"/>
<organism evidence="8 9">
    <name type="scientific">Sporosarcina ureilytica</name>
    <dbReference type="NCBI Taxonomy" id="298596"/>
    <lineage>
        <taxon>Bacteria</taxon>
        <taxon>Bacillati</taxon>
        <taxon>Bacillota</taxon>
        <taxon>Bacilli</taxon>
        <taxon>Bacillales</taxon>
        <taxon>Caryophanaceae</taxon>
        <taxon>Sporosarcina</taxon>
    </lineage>
</organism>
<protein>
    <recommendedName>
        <fullName evidence="7">DUF2179 domain-containing protein</fullName>
    </recommendedName>
</protein>
<accession>A0A1D8JFK9</accession>
<dbReference type="InterPro" id="IPR015867">
    <property type="entry name" value="N-reg_PII/ATP_PRibTrfase_C"/>
</dbReference>
<keyword evidence="3 6" id="KW-0812">Transmembrane</keyword>
<dbReference type="KEGG" id="surl:BI350_08105"/>
<name>A0A1D8JFK9_9BACL</name>
<evidence type="ECO:0000256" key="2">
    <source>
        <dbReference type="ARBA" id="ARBA00022475"/>
    </source>
</evidence>
<evidence type="ECO:0000256" key="1">
    <source>
        <dbReference type="ARBA" id="ARBA00004651"/>
    </source>
</evidence>
<dbReference type="EMBL" id="CP017560">
    <property type="protein sequence ID" value="AOV07497.1"/>
    <property type="molecule type" value="Genomic_DNA"/>
</dbReference>
<keyword evidence="2" id="KW-1003">Cell membrane</keyword>
<feature type="transmembrane region" description="Helical" evidence="6">
    <location>
        <begin position="74"/>
        <end position="91"/>
    </location>
</feature>
<dbReference type="Pfam" id="PF02588">
    <property type="entry name" value="YitT_membrane"/>
    <property type="match status" value="1"/>
</dbReference>
<feature type="transmembrane region" description="Helical" evidence="6">
    <location>
        <begin position="169"/>
        <end position="187"/>
    </location>
</feature>
<dbReference type="Proteomes" id="UP000185746">
    <property type="component" value="Chromosome"/>
</dbReference>
<keyword evidence="5 6" id="KW-0472">Membrane</keyword>
<feature type="domain" description="DUF2179" evidence="7">
    <location>
        <begin position="216"/>
        <end position="270"/>
    </location>
</feature>
<feature type="transmembrane region" description="Helical" evidence="6">
    <location>
        <begin position="47"/>
        <end position="67"/>
    </location>
</feature>
<keyword evidence="4 6" id="KW-1133">Transmembrane helix</keyword>
<evidence type="ECO:0000256" key="5">
    <source>
        <dbReference type="ARBA" id="ARBA00023136"/>
    </source>
</evidence>
<dbReference type="RefSeq" id="WP_075527628.1">
    <property type="nucleotide sequence ID" value="NZ_CP017560.1"/>
</dbReference>
<evidence type="ECO:0000256" key="4">
    <source>
        <dbReference type="ARBA" id="ARBA00022989"/>
    </source>
</evidence>
<keyword evidence="9" id="KW-1185">Reference proteome</keyword>
<dbReference type="PANTHER" id="PTHR33545:SF4">
    <property type="entry name" value="UPF0750 MEMBRANE PROTEIN YXKD"/>
    <property type="match status" value="1"/>
</dbReference>
<dbReference type="InterPro" id="IPR051461">
    <property type="entry name" value="UPF0750_membrane"/>
</dbReference>
<comment type="subcellular location">
    <subcellularLocation>
        <location evidence="1">Cell membrane</location>
        <topology evidence="1">Multi-pass membrane protein</topology>
    </subcellularLocation>
</comment>
<dbReference type="CDD" id="cd16380">
    <property type="entry name" value="YitT_C"/>
    <property type="match status" value="1"/>
</dbReference>
<feature type="transmembrane region" description="Helical" evidence="6">
    <location>
        <begin position="141"/>
        <end position="163"/>
    </location>
</feature>
<dbReference type="Gene3D" id="3.30.70.120">
    <property type="match status" value="1"/>
</dbReference>
<dbReference type="InterPro" id="IPR003740">
    <property type="entry name" value="YitT"/>
</dbReference>
<feature type="transmembrane region" description="Helical" evidence="6">
    <location>
        <begin position="103"/>
        <end position="121"/>
    </location>
</feature>